<keyword evidence="3" id="KW-1185">Reference proteome</keyword>
<evidence type="ECO:0000313" key="2">
    <source>
        <dbReference type="EMBL" id="ABD41760.1"/>
    </source>
</evidence>
<keyword evidence="1" id="KW-0472">Membrane</keyword>
<dbReference type="InParanoid" id="Q2FPA3"/>
<dbReference type="AlphaFoldDB" id="Q2FPA3"/>
<dbReference type="EMBL" id="CP000254">
    <property type="protein sequence ID" value="ABD41760.1"/>
    <property type="molecule type" value="Genomic_DNA"/>
</dbReference>
<keyword evidence="1" id="KW-1133">Transmembrane helix</keyword>
<dbReference type="KEGG" id="mhu:Mhun_2052"/>
<feature type="transmembrane region" description="Helical" evidence="1">
    <location>
        <begin position="31"/>
        <end position="52"/>
    </location>
</feature>
<feature type="transmembrane region" description="Helical" evidence="1">
    <location>
        <begin position="110"/>
        <end position="133"/>
    </location>
</feature>
<evidence type="ECO:0000313" key="3">
    <source>
        <dbReference type="Proteomes" id="UP000001941"/>
    </source>
</evidence>
<evidence type="ECO:0000256" key="1">
    <source>
        <dbReference type="SAM" id="Phobius"/>
    </source>
</evidence>
<proteinExistence type="predicted"/>
<accession>Q2FPA3</accession>
<sequence length="147" mass="16387">MNRKIPGTLGLIFGTIAFLVGIFSFSQVSYYLAAGYLLVCLFAGMLIVRVFCASCPMKGTCVHILPGYVAQFWNQLPGPYSSGKIILTGILFAIIILIPQLVLIRSLYLFVLFWICIIIAAMSSYLVLCPGCGNQYCPFRREKKEQR</sequence>
<feature type="transmembrane region" description="Helical" evidence="1">
    <location>
        <begin position="7"/>
        <end position="25"/>
    </location>
</feature>
<gene>
    <name evidence="2" type="ordered locus">Mhun_2052</name>
</gene>
<dbReference type="RefSeq" id="WP_011449019.1">
    <property type="nucleotide sequence ID" value="NC_007796.1"/>
</dbReference>
<organism evidence="2 3">
    <name type="scientific">Methanospirillum hungatei JF-1 (strain ATCC 27890 / DSM 864 / NBRC 100397 / JF-1)</name>
    <dbReference type="NCBI Taxonomy" id="323259"/>
    <lineage>
        <taxon>Archaea</taxon>
        <taxon>Methanobacteriati</taxon>
        <taxon>Methanobacteriota</taxon>
        <taxon>Stenosarchaea group</taxon>
        <taxon>Methanomicrobia</taxon>
        <taxon>Methanomicrobiales</taxon>
        <taxon>Methanospirillaceae</taxon>
        <taxon>Methanospirillum</taxon>
    </lineage>
</organism>
<reference evidence="3" key="1">
    <citation type="journal article" date="2016" name="Stand. Genomic Sci.">
        <title>Complete genome sequence of Methanospirillum hungatei type strain JF1.</title>
        <authorList>
            <person name="Gunsalus R.P."/>
            <person name="Cook L.E."/>
            <person name="Crable B."/>
            <person name="Rohlin L."/>
            <person name="McDonald E."/>
            <person name="Mouttaki H."/>
            <person name="Sieber J.R."/>
            <person name="Poweleit N."/>
            <person name="Zhou H."/>
            <person name="Lapidus A.L."/>
            <person name="Daligault H.E."/>
            <person name="Land M."/>
            <person name="Gilna P."/>
            <person name="Ivanova N."/>
            <person name="Kyrpides N."/>
            <person name="Culley D.E."/>
            <person name="McInerney M.J."/>
        </authorList>
    </citation>
    <scope>NUCLEOTIDE SEQUENCE [LARGE SCALE GENOMIC DNA]</scope>
    <source>
        <strain evidence="3">ATCC 27890 / DSM 864 / NBRC 100397 / JF-1</strain>
    </source>
</reference>
<dbReference type="GeneID" id="3923792"/>
<dbReference type="OrthoDB" id="116983at2157"/>
<feature type="transmembrane region" description="Helical" evidence="1">
    <location>
        <begin position="85"/>
        <end position="104"/>
    </location>
</feature>
<dbReference type="EnsemblBacteria" id="ABD41760">
    <property type="protein sequence ID" value="ABD41760"/>
    <property type="gene ID" value="Mhun_2052"/>
</dbReference>
<keyword evidence="1" id="KW-0812">Transmembrane</keyword>
<protein>
    <submittedName>
        <fullName evidence="2">Uncharacterized protein</fullName>
    </submittedName>
</protein>
<name>Q2FPA3_METHJ</name>
<dbReference type="eggNOG" id="arCOG06927">
    <property type="taxonomic scope" value="Archaea"/>
</dbReference>
<dbReference type="HOGENOM" id="CLU_1522283_0_0_2"/>
<dbReference type="Proteomes" id="UP000001941">
    <property type="component" value="Chromosome"/>
</dbReference>